<evidence type="ECO:0000313" key="3">
    <source>
        <dbReference type="Proteomes" id="UP000054653"/>
    </source>
</evidence>
<gene>
    <name evidence="2" type="ORF">T03_14939</name>
</gene>
<sequence length="143" mass="15827">MSLVYEGRVYKLKYTGKQRKCWRCSKRDLLSAGVHKSSQGKDTLDHCLKDHQVGNLVTHVWVRAGPCGAGALSDDRKGEQQLVVAPPGCGNATKTPSAWRAKRRTERTKLRSVGDSPNQISKQIARDDRMVLLGVHAGHPPCR</sequence>
<dbReference type="Proteomes" id="UP000054653">
    <property type="component" value="Unassembled WGS sequence"/>
</dbReference>
<reference evidence="2 3" key="1">
    <citation type="submission" date="2015-01" db="EMBL/GenBank/DDBJ databases">
        <title>Evolution of Trichinella species and genotypes.</title>
        <authorList>
            <person name="Korhonen P.K."/>
            <person name="Edoardo P."/>
            <person name="Giuseppe L.R."/>
            <person name="Gasser R.B."/>
        </authorList>
    </citation>
    <scope>NUCLEOTIDE SEQUENCE [LARGE SCALE GENOMIC DNA]</scope>
    <source>
        <strain evidence="2">ISS120</strain>
    </source>
</reference>
<dbReference type="OrthoDB" id="5929214at2759"/>
<feature type="region of interest" description="Disordered" evidence="1">
    <location>
        <begin position="83"/>
        <end position="118"/>
    </location>
</feature>
<name>A0A0V1C8T7_TRIBR</name>
<evidence type="ECO:0008006" key="4">
    <source>
        <dbReference type="Google" id="ProtNLM"/>
    </source>
</evidence>
<protein>
    <recommendedName>
        <fullName evidence="4">FLYWCH-type domain-containing protein</fullName>
    </recommendedName>
</protein>
<dbReference type="AlphaFoldDB" id="A0A0V1C8T7"/>
<organism evidence="2 3">
    <name type="scientific">Trichinella britovi</name>
    <name type="common">Parasitic roundworm</name>
    <dbReference type="NCBI Taxonomy" id="45882"/>
    <lineage>
        <taxon>Eukaryota</taxon>
        <taxon>Metazoa</taxon>
        <taxon>Ecdysozoa</taxon>
        <taxon>Nematoda</taxon>
        <taxon>Enoplea</taxon>
        <taxon>Dorylaimia</taxon>
        <taxon>Trichinellida</taxon>
        <taxon>Trichinellidae</taxon>
        <taxon>Trichinella</taxon>
    </lineage>
</organism>
<accession>A0A0V1C8T7</accession>
<evidence type="ECO:0000313" key="2">
    <source>
        <dbReference type="EMBL" id="KRY45727.1"/>
    </source>
</evidence>
<proteinExistence type="predicted"/>
<comment type="caution">
    <text evidence="2">The sequence shown here is derived from an EMBL/GenBank/DDBJ whole genome shotgun (WGS) entry which is preliminary data.</text>
</comment>
<keyword evidence="3" id="KW-1185">Reference proteome</keyword>
<evidence type="ECO:0000256" key="1">
    <source>
        <dbReference type="SAM" id="MobiDB-lite"/>
    </source>
</evidence>
<dbReference type="EMBL" id="JYDI01000334">
    <property type="protein sequence ID" value="KRY45727.1"/>
    <property type="molecule type" value="Genomic_DNA"/>
</dbReference>